<comment type="caution">
    <text evidence="2">The sequence shown here is derived from an EMBL/GenBank/DDBJ whole genome shotgun (WGS) entry which is preliminary data.</text>
</comment>
<sequence>MRSIPTGAEEFNCGGNDREKEADAQFGEEEEHVRKFLGPVKTLCRSETAACLQKLELKLQSDCAAALWL</sequence>
<evidence type="ECO:0000313" key="3">
    <source>
        <dbReference type="Proteomes" id="UP001153269"/>
    </source>
</evidence>
<dbReference type="AlphaFoldDB" id="A0A9N7VRS3"/>
<keyword evidence="3" id="KW-1185">Reference proteome</keyword>
<name>A0A9N7VRS3_PLEPL</name>
<dbReference type="Proteomes" id="UP001153269">
    <property type="component" value="Unassembled WGS sequence"/>
</dbReference>
<evidence type="ECO:0000313" key="2">
    <source>
        <dbReference type="EMBL" id="CAB1455569.1"/>
    </source>
</evidence>
<protein>
    <submittedName>
        <fullName evidence="2">Uncharacterized protein</fullName>
    </submittedName>
</protein>
<organism evidence="2 3">
    <name type="scientific">Pleuronectes platessa</name>
    <name type="common">European plaice</name>
    <dbReference type="NCBI Taxonomy" id="8262"/>
    <lineage>
        <taxon>Eukaryota</taxon>
        <taxon>Metazoa</taxon>
        <taxon>Chordata</taxon>
        <taxon>Craniata</taxon>
        <taxon>Vertebrata</taxon>
        <taxon>Euteleostomi</taxon>
        <taxon>Actinopterygii</taxon>
        <taxon>Neopterygii</taxon>
        <taxon>Teleostei</taxon>
        <taxon>Neoteleostei</taxon>
        <taxon>Acanthomorphata</taxon>
        <taxon>Carangaria</taxon>
        <taxon>Pleuronectiformes</taxon>
        <taxon>Pleuronectoidei</taxon>
        <taxon>Pleuronectidae</taxon>
        <taxon>Pleuronectes</taxon>
    </lineage>
</organism>
<evidence type="ECO:0000256" key="1">
    <source>
        <dbReference type="SAM" id="MobiDB-lite"/>
    </source>
</evidence>
<reference evidence="2" key="1">
    <citation type="submission" date="2020-03" db="EMBL/GenBank/DDBJ databases">
        <authorList>
            <person name="Weist P."/>
        </authorList>
    </citation>
    <scope>NUCLEOTIDE SEQUENCE</scope>
</reference>
<feature type="region of interest" description="Disordered" evidence="1">
    <location>
        <begin position="1"/>
        <end position="27"/>
    </location>
</feature>
<gene>
    <name evidence="2" type="ORF">PLEPLA_LOCUS43350</name>
</gene>
<proteinExistence type="predicted"/>
<dbReference type="EMBL" id="CADEAL010004262">
    <property type="protein sequence ID" value="CAB1455569.1"/>
    <property type="molecule type" value="Genomic_DNA"/>
</dbReference>
<accession>A0A9N7VRS3</accession>